<keyword evidence="12 14" id="KW-0560">Oxidoreductase</keyword>
<comment type="function">
    <text evidence="2">Catalyzes the conversion of dihydroorotate to orotate with NAD(+) as electron acceptor.</text>
</comment>
<dbReference type="GO" id="GO:0006207">
    <property type="term" value="P:'de novo' pyrimidine nucleobase biosynthetic process"/>
    <property type="evidence" value="ECO:0007669"/>
    <property type="project" value="InterPro"/>
</dbReference>
<feature type="binding site" evidence="14">
    <location>
        <position position="190"/>
    </location>
    <ligand>
        <name>FMN</name>
        <dbReference type="ChEBI" id="CHEBI:58210"/>
    </ligand>
</feature>
<dbReference type="RefSeq" id="WP_021752731.1">
    <property type="nucleotide sequence ID" value="NZ_KI271820.1"/>
</dbReference>
<dbReference type="InterPro" id="IPR005720">
    <property type="entry name" value="Dihydroorotate_DH_cat"/>
</dbReference>
<feature type="binding site" evidence="14">
    <location>
        <position position="43"/>
    </location>
    <ligand>
        <name>substrate</name>
    </ligand>
</feature>
<dbReference type="InterPro" id="IPR013785">
    <property type="entry name" value="Aldolase_TIM"/>
</dbReference>
<evidence type="ECO:0000256" key="10">
    <source>
        <dbReference type="ARBA" id="ARBA00022643"/>
    </source>
</evidence>
<evidence type="ECO:0000256" key="2">
    <source>
        <dbReference type="ARBA" id="ARBA00003616"/>
    </source>
</evidence>
<keyword evidence="8 14" id="KW-0963">Cytoplasm</keyword>
<dbReference type="NCBIfam" id="NF002702">
    <property type="entry name" value="PRK02506.1"/>
    <property type="match status" value="1"/>
</dbReference>
<dbReference type="HOGENOM" id="CLU_042042_3_0_9"/>
<dbReference type="UniPathway" id="UPA00070">
    <property type="reaction ID" value="UER00945"/>
</dbReference>
<keyword evidence="11 14" id="KW-0665">Pyrimidine biosynthesis</keyword>
<dbReference type="GO" id="GO:0044205">
    <property type="term" value="P:'de novo' UMP biosynthetic process"/>
    <property type="evidence" value="ECO:0007669"/>
    <property type="project" value="UniProtKB-UniRule"/>
</dbReference>
<feature type="binding site" evidence="14">
    <location>
        <position position="162"/>
    </location>
    <ligand>
        <name>FMN</name>
        <dbReference type="ChEBI" id="CHEBI:58210"/>
    </ligand>
</feature>
<keyword evidence="10 14" id="KW-0288">FMN</keyword>
<feature type="domain" description="Dihydroorotate dehydrogenase catalytic" evidence="15">
    <location>
        <begin position="1"/>
        <end position="291"/>
    </location>
</feature>
<gene>
    <name evidence="14" type="primary">pyrD</name>
    <name evidence="16" type="ORF">HMPREF1983_00369</name>
</gene>
<comment type="subcellular location">
    <subcellularLocation>
        <location evidence="3 14">Cytoplasm</location>
    </subcellularLocation>
</comment>
<evidence type="ECO:0000256" key="8">
    <source>
        <dbReference type="ARBA" id="ARBA00022490"/>
    </source>
</evidence>
<dbReference type="HAMAP" id="MF_00224">
    <property type="entry name" value="DHO_dh_type1"/>
    <property type="match status" value="1"/>
</dbReference>
<evidence type="ECO:0000256" key="3">
    <source>
        <dbReference type="ARBA" id="ARBA00004496"/>
    </source>
</evidence>
<feature type="binding site" evidence="14">
    <location>
        <begin position="67"/>
        <end position="71"/>
    </location>
    <ligand>
        <name>substrate</name>
    </ligand>
</feature>
<evidence type="ECO:0000256" key="5">
    <source>
        <dbReference type="ARBA" id="ARBA00008008"/>
    </source>
</evidence>
<accession>U2QB15</accession>
<feature type="active site" description="Nucleophile" evidence="14">
    <location>
        <position position="128"/>
    </location>
</feature>
<feature type="binding site" evidence="14">
    <location>
        <position position="125"/>
    </location>
    <ligand>
        <name>FMN</name>
        <dbReference type="ChEBI" id="CHEBI:58210"/>
    </ligand>
</feature>
<dbReference type="AlphaFoldDB" id="U2QB15"/>
<dbReference type="eggNOG" id="COG0167">
    <property type="taxonomic scope" value="Bacteria"/>
</dbReference>
<dbReference type="Gene3D" id="2.30.26.10">
    <property type="entry name" value="Dihydroorotate Dehydrogenase A, chain A, domain 2"/>
    <property type="match status" value="1"/>
</dbReference>
<dbReference type="PANTHER" id="PTHR48109">
    <property type="entry name" value="DIHYDROOROTATE DEHYDROGENASE (QUINONE), MITOCHONDRIAL-RELATED"/>
    <property type="match status" value="1"/>
</dbReference>
<organism evidence="16 17">
    <name type="scientific">Gemella bergeri ATCC 700627</name>
    <dbReference type="NCBI Taxonomy" id="1321820"/>
    <lineage>
        <taxon>Bacteria</taxon>
        <taxon>Bacillati</taxon>
        <taxon>Bacillota</taxon>
        <taxon>Bacilli</taxon>
        <taxon>Bacillales</taxon>
        <taxon>Gemellaceae</taxon>
        <taxon>Gemella</taxon>
    </lineage>
</organism>
<comment type="subunit">
    <text evidence="6">Heterotetramer of 2 PyrK and 2 PyrD type B subunits.</text>
</comment>
<evidence type="ECO:0000256" key="11">
    <source>
        <dbReference type="ARBA" id="ARBA00022975"/>
    </source>
</evidence>
<dbReference type="PROSITE" id="PS00911">
    <property type="entry name" value="DHODEHASE_1"/>
    <property type="match status" value="1"/>
</dbReference>
<feature type="binding site" evidence="14">
    <location>
        <begin position="269"/>
        <end position="270"/>
    </location>
    <ligand>
        <name>FMN</name>
        <dbReference type="ChEBI" id="CHEBI:58210"/>
    </ligand>
</feature>
<feature type="binding site" evidence="14">
    <location>
        <begin position="191"/>
        <end position="192"/>
    </location>
    <ligand>
        <name>substrate</name>
    </ligand>
</feature>
<dbReference type="FunFam" id="3.20.20.70:FF:000027">
    <property type="entry name" value="Dihydropyrimidine dehydrogenase [NADP(+)]"/>
    <property type="match status" value="1"/>
</dbReference>
<comment type="pathway">
    <text evidence="4">Pyrimidine metabolism; UMP biosynthesis via de novo pathway; orotate from (S)-dihydroorotate (NAD(+) route): step 1/1.</text>
</comment>
<dbReference type="GO" id="GO:0005737">
    <property type="term" value="C:cytoplasm"/>
    <property type="evidence" value="ECO:0007669"/>
    <property type="project" value="UniProtKB-SubCell"/>
</dbReference>
<sequence>MLKTNFLGVELASPLMNASGVHCMSIEELEELANSQAGAFITKTATQLEREGNSKPRYYDTKLGSINSMGLPNKGLDYYLNYVIERQQQGTQLQFLSVTEMSYEENINLLSKIQRSGYQGVTEFNLSCPNVPGKPQIAYDFELTKKLLSEVFTFFTKPLGVKLPPYFDIAHFDEMATILNKFPLTYVNSVNSIGNGLCINIDKEQVVIKPKGGFGGLGGEYIKPTALANVRAFRERLNPNIKIIGTGGVINGKDVFEHILCGADLVQVGTTLHKEGVDVFTRLNEELKVIMKEKGYTSLEQFRGRLKIIE</sequence>
<dbReference type="EMBL" id="AWVP01000019">
    <property type="protein sequence ID" value="ERK60015.1"/>
    <property type="molecule type" value="Genomic_DNA"/>
</dbReference>
<comment type="catalytic activity">
    <reaction evidence="14">
        <text>(S)-dihydroorotate + A = orotate + AH2</text>
        <dbReference type="Rhea" id="RHEA:18073"/>
        <dbReference type="ChEBI" id="CHEBI:13193"/>
        <dbReference type="ChEBI" id="CHEBI:17499"/>
        <dbReference type="ChEBI" id="CHEBI:30839"/>
        <dbReference type="ChEBI" id="CHEBI:30864"/>
    </reaction>
</comment>
<comment type="caution">
    <text evidence="14">Lacks conserved residue(s) required for the propagation of feature annotation.</text>
</comment>
<evidence type="ECO:0000256" key="4">
    <source>
        <dbReference type="ARBA" id="ARBA00004715"/>
    </source>
</evidence>
<evidence type="ECO:0000313" key="17">
    <source>
        <dbReference type="Proteomes" id="UP000016637"/>
    </source>
</evidence>
<dbReference type="InterPro" id="IPR033886">
    <property type="entry name" value="DHOD_1A"/>
</dbReference>
<dbReference type="PANTHER" id="PTHR48109:SF1">
    <property type="entry name" value="DIHYDROOROTATE DEHYDROGENASE (FUMARATE)"/>
    <property type="match status" value="1"/>
</dbReference>
<protein>
    <recommendedName>
        <fullName evidence="14">Dihydroorotate dehydrogenase</fullName>
        <shortName evidence="14">DHOD</shortName>
        <shortName evidence="14">DHODase</shortName>
        <shortName evidence="14">DHOdehase</shortName>
        <ecNumber evidence="14">1.3.-.-</ecNumber>
    </recommendedName>
</protein>
<comment type="cofactor">
    <cofactor evidence="14">
        <name>FMN</name>
        <dbReference type="ChEBI" id="CHEBI:58210"/>
    </cofactor>
    <text evidence="14">Binds 1 FMN per subunit.</text>
</comment>
<keyword evidence="9 14" id="KW-0285">Flavoprotein</keyword>
<feature type="binding site" evidence="14">
    <location>
        <begin position="43"/>
        <end position="44"/>
    </location>
    <ligand>
        <name>FMN</name>
        <dbReference type="ChEBI" id="CHEBI:58210"/>
    </ligand>
</feature>
<evidence type="ECO:0000256" key="13">
    <source>
        <dbReference type="ARBA" id="ARBA00048996"/>
    </source>
</evidence>
<dbReference type="PIRSF" id="PIRSF000164">
    <property type="entry name" value="DHO_oxidase"/>
    <property type="match status" value="1"/>
</dbReference>
<feature type="binding site" evidence="14">
    <location>
        <position position="219"/>
    </location>
    <ligand>
        <name>FMN</name>
        <dbReference type="ChEBI" id="CHEBI:58210"/>
    </ligand>
</feature>
<comment type="catalytic activity">
    <reaction evidence="1">
        <text>(S)-dihydroorotate + fumarate = orotate + succinate</text>
        <dbReference type="Rhea" id="RHEA:30059"/>
        <dbReference type="ChEBI" id="CHEBI:29806"/>
        <dbReference type="ChEBI" id="CHEBI:30031"/>
        <dbReference type="ChEBI" id="CHEBI:30839"/>
        <dbReference type="ChEBI" id="CHEBI:30864"/>
        <dbReference type="EC" id="1.3.98.1"/>
    </reaction>
</comment>
<dbReference type="PROSITE" id="PS00912">
    <property type="entry name" value="DHODEHASE_2"/>
    <property type="match status" value="1"/>
</dbReference>
<dbReference type="Pfam" id="PF01180">
    <property type="entry name" value="DHO_dh"/>
    <property type="match status" value="1"/>
</dbReference>
<comment type="subunit">
    <text evidence="7">Homodimer.</text>
</comment>
<dbReference type="InterPro" id="IPR024920">
    <property type="entry name" value="Dihydroorotate_DH_1"/>
</dbReference>
<dbReference type="InterPro" id="IPR050074">
    <property type="entry name" value="DHO_dehydrogenase"/>
</dbReference>
<dbReference type="GO" id="GO:0004589">
    <property type="term" value="F:dihydroorotate dehydrogenase (NAD+) activity"/>
    <property type="evidence" value="ECO:0007669"/>
    <property type="project" value="UniProtKB-EC"/>
</dbReference>
<comment type="caution">
    <text evidence="16">The sequence shown here is derived from an EMBL/GenBank/DDBJ whole genome shotgun (WGS) entry which is preliminary data.</text>
</comment>
<dbReference type="Gene3D" id="3.20.20.70">
    <property type="entry name" value="Aldolase class I"/>
    <property type="match status" value="1"/>
</dbReference>
<evidence type="ECO:0000256" key="9">
    <source>
        <dbReference type="ARBA" id="ARBA00022630"/>
    </source>
</evidence>
<dbReference type="InterPro" id="IPR001295">
    <property type="entry name" value="Dihydroorotate_DH_CS"/>
</dbReference>
<evidence type="ECO:0000259" key="15">
    <source>
        <dbReference type="Pfam" id="PF01180"/>
    </source>
</evidence>
<proteinExistence type="inferred from homology"/>
<evidence type="ECO:0000256" key="12">
    <source>
        <dbReference type="ARBA" id="ARBA00023002"/>
    </source>
</evidence>
<evidence type="ECO:0000256" key="1">
    <source>
        <dbReference type="ARBA" id="ARBA00001694"/>
    </source>
</evidence>
<evidence type="ECO:0000313" key="16">
    <source>
        <dbReference type="EMBL" id="ERK60015.1"/>
    </source>
</evidence>
<evidence type="ECO:0000256" key="14">
    <source>
        <dbReference type="HAMAP-Rule" id="MF_00224"/>
    </source>
</evidence>
<dbReference type="InterPro" id="IPR012135">
    <property type="entry name" value="Dihydroorotate_DH_1_2"/>
</dbReference>
<comment type="similarity">
    <text evidence="5 14">Belongs to the dihydroorotate dehydrogenase family. Type 1 subfamily.</text>
</comment>
<keyword evidence="17" id="KW-1185">Reference proteome</keyword>
<dbReference type="CDD" id="cd04741">
    <property type="entry name" value="DHOD_1A_like"/>
    <property type="match status" value="1"/>
</dbReference>
<dbReference type="PATRIC" id="fig|1321820.3.peg.363"/>
<evidence type="ECO:0000256" key="6">
    <source>
        <dbReference type="ARBA" id="ARBA00011669"/>
    </source>
</evidence>
<dbReference type="InterPro" id="IPR023359">
    <property type="entry name" value="Dihydro_DH_chainA_dom2"/>
</dbReference>
<feature type="binding site" evidence="14">
    <location>
        <begin position="247"/>
        <end position="248"/>
    </location>
    <ligand>
        <name>FMN</name>
        <dbReference type="ChEBI" id="CHEBI:58210"/>
    </ligand>
</feature>
<comment type="catalytic activity">
    <reaction evidence="13">
        <text>(S)-dihydroorotate + NAD(+) = orotate + NADH + H(+)</text>
        <dbReference type="Rhea" id="RHEA:13513"/>
        <dbReference type="ChEBI" id="CHEBI:15378"/>
        <dbReference type="ChEBI" id="CHEBI:30839"/>
        <dbReference type="ChEBI" id="CHEBI:30864"/>
        <dbReference type="ChEBI" id="CHEBI:57540"/>
        <dbReference type="ChEBI" id="CHEBI:57945"/>
        <dbReference type="EC" id="1.3.1.14"/>
    </reaction>
</comment>
<feature type="binding site" evidence="14">
    <location>
        <position position="125"/>
    </location>
    <ligand>
        <name>substrate</name>
    </ligand>
</feature>
<evidence type="ECO:0000256" key="7">
    <source>
        <dbReference type="ARBA" id="ARBA00011738"/>
    </source>
</evidence>
<dbReference type="Proteomes" id="UP000016637">
    <property type="component" value="Unassembled WGS sequence"/>
</dbReference>
<name>U2QB15_9BACL</name>
<dbReference type="GO" id="GO:1990663">
    <property type="term" value="F:dihydroorotate dehydrogenase (fumarate) activity"/>
    <property type="evidence" value="ECO:0007669"/>
    <property type="project" value="UniProtKB-EC"/>
</dbReference>
<dbReference type="SUPFAM" id="SSF51395">
    <property type="entry name" value="FMN-linked oxidoreductases"/>
    <property type="match status" value="1"/>
</dbReference>
<reference evidence="16 17" key="1">
    <citation type="submission" date="2013-08" db="EMBL/GenBank/DDBJ databases">
        <authorList>
            <person name="Weinstock G."/>
            <person name="Sodergren E."/>
            <person name="Wylie T."/>
            <person name="Fulton L."/>
            <person name="Fulton R."/>
            <person name="Fronick C."/>
            <person name="O'Laughlin M."/>
            <person name="Godfrey J."/>
            <person name="Miner T."/>
            <person name="Herter B."/>
            <person name="Appelbaum E."/>
            <person name="Cordes M."/>
            <person name="Lek S."/>
            <person name="Wollam A."/>
            <person name="Pepin K.H."/>
            <person name="Palsikar V.B."/>
            <person name="Mitreva M."/>
            <person name="Wilson R.K."/>
        </authorList>
    </citation>
    <scope>NUCLEOTIDE SEQUENCE [LARGE SCALE GENOMIC DNA]</scope>
    <source>
        <strain evidence="16 17">ATCC 700627</strain>
    </source>
</reference>
<dbReference type="EC" id="1.3.-.-" evidence="14"/>
<feature type="binding site" evidence="14">
    <location>
        <position position="19"/>
    </location>
    <ligand>
        <name>FMN</name>
        <dbReference type="ChEBI" id="CHEBI:58210"/>
    </ligand>
</feature>